<dbReference type="EMBL" id="QAAD01000001">
    <property type="protein sequence ID" value="PTN10647.1"/>
    <property type="molecule type" value="Genomic_DNA"/>
</dbReference>
<comment type="caution">
    <text evidence="1">The sequence shown here is derived from an EMBL/GenBank/DDBJ whole genome shotgun (WGS) entry which is preliminary data.</text>
</comment>
<dbReference type="AlphaFoldDB" id="A0A2T5C6R8"/>
<dbReference type="Proteomes" id="UP000243525">
    <property type="component" value="Unassembled WGS sequence"/>
</dbReference>
<gene>
    <name evidence="1" type="ORF">C8N47_101298</name>
</gene>
<reference evidence="1 2" key="1">
    <citation type="submission" date="2018-04" db="EMBL/GenBank/DDBJ databases">
        <title>Genomic Encyclopedia of Archaeal and Bacterial Type Strains, Phase II (KMG-II): from individual species to whole genera.</title>
        <authorList>
            <person name="Goeker M."/>
        </authorList>
    </citation>
    <scope>NUCLEOTIDE SEQUENCE [LARGE SCALE GENOMIC DNA]</scope>
    <source>
        <strain evidence="1 2">DSM 28823</strain>
    </source>
</reference>
<proteinExistence type="predicted"/>
<keyword evidence="2" id="KW-1185">Reference proteome</keyword>
<accession>A0A2T5C6R8</accession>
<evidence type="ECO:0000313" key="2">
    <source>
        <dbReference type="Proteomes" id="UP000243525"/>
    </source>
</evidence>
<protein>
    <submittedName>
        <fullName evidence="1">Uncharacterized protein</fullName>
    </submittedName>
</protein>
<organism evidence="1 2">
    <name type="scientific">Mangrovibacterium marinum</name>
    <dbReference type="NCBI Taxonomy" id="1639118"/>
    <lineage>
        <taxon>Bacteria</taxon>
        <taxon>Pseudomonadati</taxon>
        <taxon>Bacteroidota</taxon>
        <taxon>Bacteroidia</taxon>
        <taxon>Marinilabiliales</taxon>
        <taxon>Prolixibacteraceae</taxon>
        <taxon>Mangrovibacterium</taxon>
    </lineage>
</organism>
<name>A0A2T5C6R8_9BACT</name>
<sequence length="100" mass="11417">MALKIKIDLIVSLSESPRKSVENAWSPPLMQTRRRKLAWLFIKLYSSLPTAIGFARHTVTFTQGANISGSYDVKLLKNTCFLQHEAFYKCLNYSNLTGNY</sequence>
<evidence type="ECO:0000313" key="1">
    <source>
        <dbReference type="EMBL" id="PTN10647.1"/>
    </source>
</evidence>